<evidence type="ECO:0000256" key="3">
    <source>
        <dbReference type="ARBA" id="ARBA00022475"/>
    </source>
</evidence>
<keyword evidence="10" id="KW-1185">Reference proteome</keyword>
<dbReference type="CDD" id="cd16015">
    <property type="entry name" value="LTA_synthase"/>
    <property type="match status" value="1"/>
</dbReference>
<dbReference type="RefSeq" id="WP_275472180.1">
    <property type="nucleotide sequence ID" value="NZ_JAPDSH010000008.1"/>
</dbReference>
<keyword evidence="4 7" id="KW-0812">Transmembrane</keyword>
<comment type="subcellular location">
    <subcellularLocation>
        <location evidence="1">Cell membrane</location>
        <topology evidence="1">Multi-pass membrane protein</topology>
    </subcellularLocation>
</comment>
<evidence type="ECO:0000256" key="7">
    <source>
        <dbReference type="SAM" id="Phobius"/>
    </source>
</evidence>
<dbReference type="InterPro" id="IPR050448">
    <property type="entry name" value="OpgB/LTA_synthase_biosynth"/>
</dbReference>
<dbReference type="SUPFAM" id="SSF53649">
    <property type="entry name" value="Alkaline phosphatase-like"/>
    <property type="match status" value="1"/>
</dbReference>
<sequence length="600" mass="68549">MLKKLGRVFLVLVVVFLSHVYLQLAQNHFSWHLASKFIVSWHTEKFILGTLVLLSVWGVCYGIVANLSVSLLLYSLGITVLGIANYQKIKYRMEPLYPDDLKMITEWSVLKDMVGPVLVIGLVIIIVVLIGISIYWALRSIKLPKNRQIYRGIFLVIGLVGVGYSSQFNSPNNLLRKGYNHTALWVPYSQEMNYYNTGFVGGFLYNLKVEPMTKPKGYSKDRIAEIVKTYQTNKHKNNATDQPNIVFIMSESFSDPGHLTGPKFSRDTLQPYHELAHQTYSGQMLSQNYGGGTANIEFEALTGISLEPLNSQMTTPYTMLVPKLEELPSIVSVLKNEGYEATAIHPYNTSMYKRKDVYNVLGFDQFISEKEMTYQDKIENNSYISDESAFSEVIKKLNESQKGQFIHLVTMQTHMPYSEKYQVSNQQVSGVENPISFKTYLEDIGYTSQALAKFVKELKVLDRRTLVVFWGDHLPGIYGEQTKKNNGETALHLTEFMMIDSEDTFKPVDSGKGSILSPIYFGPKLFGKIGKALPGYYELLIKLEQGLPAFEKNRYYSNGKWSKERTLSEETQKVYEDYELISYDLVSGHRYSVEMNFYKE</sequence>
<feature type="transmembrane region" description="Helical" evidence="7">
    <location>
        <begin position="46"/>
        <end position="64"/>
    </location>
</feature>
<dbReference type="PANTHER" id="PTHR47371">
    <property type="entry name" value="LIPOTEICHOIC ACID SYNTHASE"/>
    <property type="match status" value="1"/>
</dbReference>
<feature type="transmembrane region" description="Helical" evidence="7">
    <location>
        <begin position="149"/>
        <end position="166"/>
    </location>
</feature>
<dbReference type="Gene3D" id="3.40.720.10">
    <property type="entry name" value="Alkaline Phosphatase, subunit A"/>
    <property type="match status" value="1"/>
</dbReference>
<organism evidence="9 10">
    <name type="scientific">Vagococcus proximus</name>
    <dbReference type="NCBI Taxonomy" id="2991417"/>
    <lineage>
        <taxon>Bacteria</taxon>
        <taxon>Bacillati</taxon>
        <taxon>Bacillota</taxon>
        <taxon>Bacilli</taxon>
        <taxon>Lactobacillales</taxon>
        <taxon>Enterococcaceae</taxon>
        <taxon>Vagococcus</taxon>
    </lineage>
</organism>
<dbReference type="PANTHER" id="PTHR47371:SF3">
    <property type="entry name" value="PHOSPHOGLYCEROL TRANSFERASE I"/>
    <property type="match status" value="1"/>
</dbReference>
<name>A0ABT5X430_9ENTE</name>
<dbReference type="EMBL" id="JAPDSH010000008">
    <property type="protein sequence ID" value="MDF0480626.1"/>
    <property type="molecule type" value="Genomic_DNA"/>
</dbReference>
<evidence type="ECO:0000256" key="4">
    <source>
        <dbReference type="ARBA" id="ARBA00022692"/>
    </source>
</evidence>
<dbReference type="InterPro" id="IPR000917">
    <property type="entry name" value="Sulfatase_N"/>
</dbReference>
<evidence type="ECO:0000259" key="8">
    <source>
        <dbReference type="Pfam" id="PF00884"/>
    </source>
</evidence>
<feature type="domain" description="Sulfatase N-terminal" evidence="8">
    <location>
        <begin position="243"/>
        <end position="514"/>
    </location>
</feature>
<dbReference type="InterPro" id="IPR017850">
    <property type="entry name" value="Alkaline_phosphatase_core_sf"/>
</dbReference>
<proteinExistence type="predicted"/>
<protein>
    <submittedName>
        <fullName evidence="9">LTA synthase family protein</fullName>
    </submittedName>
</protein>
<comment type="caution">
    <text evidence="9">The sequence shown here is derived from an EMBL/GenBank/DDBJ whole genome shotgun (WGS) entry which is preliminary data.</text>
</comment>
<reference evidence="9" key="1">
    <citation type="submission" date="2022-10" db="EMBL/GenBank/DDBJ databases">
        <title>Vagococcus sp. isolated from poultry meat.</title>
        <authorList>
            <person name="Johansson P."/>
            <person name="Bjorkroth J."/>
        </authorList>
    </citation>
    <scope>NUCLEOTIDE SEQUENCE</scope>
    <source>
        <strain evidence="9">PNs007</strain>
    </source>
</reference>
<accession>A0ABT5X430</accession>
<evidence type="ECO:0000256" key="5">
    <source>
        <dbReference type="ARBA" id="ARBA00022989"/>
    </source>
</evidence>
<gene>
    <name evidence="9" type="ORF">OL233_10055</name>
</gene>
<keyword evidence="3" id="KW-1003">Cell membrane</keyword>
<evidence type="ECO:0000256" key="2">
    <source>
        <dbReference type="ARBA" id="ARBA00004936"/>
    </source>
</evidence>
<keyword evidence="6 7" id="KW-0472">Membrane</keyword>
<evidence type="ECO:0000313" key="9">
    <source>
        <dbReference type="EMBL" id="MDF0480626.1"/>
    </source>
</evidence>
<keyword evidence="5 7" id="KW-1133">Transmembrane helix</keyword>
<dbReference type="Proteomes" id="UP001147148">
    <property type="component" value="Unassembled WGS sequence"/>
</dbReference>
<feature type="transmembrane region" description="Helical" evidence="7">
    <location>
        <begin position="71"/>
        <end position="89"/>
    </location>
</feature>
<comment type="pathway">
    <text evidence="2">Cell wall biogenesis; lipoteichoic acid biosynthesis.</text>
</comment>
<evidence type="ECO:0000256" key="1">
    <source>
        <dbReference type="ARBA" id="ARBA00004651"/>
    </source>
</evidence>
<dbReference type="Pfam" id="PF00884">
    <property type="entry name" value="Sulfatase"/>
    <property type="match status" value="1"/>
</dbReference>
<evidence type="ECO:0000313" key="10">
    <source>
        <dbReference type="Proteomes" id="UP001147148"/>
    </source>
</evidence>
<evidence type="ECO:0000256" key="6">
    <source>
        <dbReference type="ARBA" id="ARBA00023136"/>
    </source>
</evidence>
<feature type="transmembrane region" description="Helical" evidence="7">
    <location>
        <begin position="113"/>
        <end position="137"/>
    </location>
</feature>